<evidence type="ECO:0000256" key="1">
    <source>
        <dbReference type="SAM" id="Phobius"/>
    </source>
</evidence>
<proteinExistence type="predicted"/>
<keyword evidence="1" id="KW-0812">Transmembrane</keyword>
<dbReference type="SUPFAM" id="SSF49785">
    <property type="entry name" value="Galactose-binding domain-like"/>
    <property type="match status" value="1"/>
</dbReference>
<dbReference type="InterPro" id="IPR000421">
    <property type="entry name" value="FA58C"/>
</dbReference>
<organism evidence="3 4">
    <name type="scientific">Frankia canadensis</name>
    <dbReference type="NCBI Taxonomy" id="1836972"/>
    <lineage>
        <taxon>Bacteria</taxon>
        <taxon>Bacillati</taxon>
        <taxon>Actinomycetota</taxon>
        <taxon>Actinomycetes</taxon>
        <taxon>Frankiales</taxon>
        <taxon>Frankiaceae</taxon>
        <taxon>Frankia</taxon>
    </lineage>
</organism>
<accession>A0A2I2KUG0</accession>
<evidence type="ECO:0000313" key="3">
    <source>
        <dbReference type="EMBL" id="SNQ49300.1"/>
    </source>
</evidence>
<feature type="transmembrane region" description="Helical" evidence="1">
    <location>
        <begin position="1246"/>
        <end position="1265"/>
    </location>
</feature>
<dbReference type="InterPro" id="IPR021798">
    <property type="entry name" value="AftD_N"/>
</dbReference>
<feature type="transmembrane region" description="Helical" evidence="1">
    <location>
        <begin position="1277"/>
        <end position="1301"/>
    </location>
</feature>
<evidence type="ECO:0000313" key="4">
    <source>
        <dbReference type="Proteomes" id="UP000234331"/>
    </source>
</evidence>
<protein>
    <recommendedName>
        <fullName evidence="2">F5/8 type C domain-containing protein</fullName>
    </recommendedName>
</protein>
<feature type="transmembrane region" description="Helical" evidence="1">
    <location>
        <begin position="327"/>
        <end position="346"/>
    </location>
</feature>
<gene>
    <name evidence="3" type="ORF">FRACA_3190003</name>
</gene>
<dbReference type="PROSITE" id="PS50022">
    <property type="entry name" value="FA58C_3"/>
    <property type="match status" value="1"/>
</dbReference>
<feature type="transmembrane region" description="Helical" evidence="1">
    <location>
        <begin position="1211"/>
        <end position="1239"/>
    </location>
</feature>
<name>A0A2I2KUG0_9ACTN</name>
<dbReference type="GO" id="GO:0016740">
    <property type="term" value="F:transferase activity"/>
    <property type="evidence" value="ECO:0007669"/>
    <property type="project" value="InterPro"/>
</dbReference>
<feature type="transmembrane region" description="Helical" evidence="1">
    <location>
        <begin position="24"/>
        <end position="43"/>
    </location>
</feature>
<keyword evidence="1" id="KW-1133">Transmembrane helix</keyword>
<dbReference type="Gene3D" id="2.60.120.260">
    <property type="entry name" value="Galactose-binding domain-like"/>
    <property type="match status" value="1"/>
</dbReference>
<reference evidence="3 4" key="1">
    <citation type="submission" date="2017-06" db="EMBL/GenBank/DDBJ databases">
        <authorList>
            <person name="Kim H.J."/>
            <person name="Triplett B.A."/>
        </authorList>
    </citation>
    <scope>NUCLEOTIDE SEQUENCE [LARGE SCALE GENOMIC DNA]</scope>
    <source>
        <strain evidence="3">FRACA_ARgP5</strain>
    </source>
</reference>
<feature type="transmembrane region" description="Helical" evidence="1">
    <location>
        <begin position="1122"/>
        <end position="1139"/>
    </location>
</feature>
<keyword evidence="1" id="KW-0472">Membrane</keyword>
<feature type="transmembrane region" description="Helical" evidence="1">
    <location>
        <begin position="442"/>
        <end position="464"/>
    </location>
</feature>
<dbReference type="RefSeq" id="WP_243407722.1">
    <property type="nucleotide sequence ID" value="NZ_FZMO01000245.1"/>
</dbReference>
<feature type="transmembrane region" description="Helical" evidence="1">
    <location>
        <begin position="358"/>
        <end position="376"/>
    </location>
</feature>
<feature type="transmembrane region" description="Helical" evidence="1">
    <location>
        <begin position="253"/>
        <end position="272"/>
    </location>
</feature>
<feature type="transmembrane region" description="Helical" evidence="1">
    <location>
        <begin position="409"/>
        <end position="430"/>
    </location>
</feature>
<dbReference type="EMBL" id="FZMO01000245">
    <property type="protein sequence ID" value="SNQ49300.1"/>
    <property type="molecule type" value="Genomic_DNA"/>
</dbReference>
<evidence type="ECO:0000259" key="2">
    <source>
        <dbReference type="PROSITE" id="PS50022"/>
    </source>
</evidence>
<dbReference type="Proteomes" id="UP000234331">
    <property type="component" value="Unassembled WGS sequence"/>
</dbReference>
<feature type="transmembrane region" description="Helical" evidence="1">
    <location>
        <begin position="108"/>
        <end position="128"/>
    </location>
</feature>
<dbReference type="Pfam" id="PF11847">
    <property type="entry name" value="GT-C_AftD"/>
    <property type="match status" value="1"/>
</dbReference>
<feature type="domain" description="F5/8 type C" evidence="2">
    <location>
        <begin position="761"/>
        <end position="834"/>
    </location>
</feature>
<sequence length="1324" mass="138653">MSGAPVVDAGAAPLSPRARRTSRWPLLGFAVGFAVLYLVQAPGKLTADTKLDVPLDPWGFMGRATHLWNSLAEFGYLPNQYVGYLFPMGPFFGLGKALGVSPWITQRLWMALLLTVASWGVVRLADALRIGVPVTRVLAGLAYTLSPMFLGKVGATSVAMAGATMLPWITLPLVLALRPDGALGADTGTAAGPAGPGADPATDPACRLSPRRAAALSGLAILATGGINATVTLCVLLCPAVVLLFAGGTRRAWALRAWWVVAVFLATAWWLLALRVQGRYGLNFLPYTETAETTTASTSVAEALRGATDWLAYLQLPRAWLPAATEYVSRPVPIVGSAAVAGIGLWGLCRSDLPARRFLLVTLAVGTVSVSAAYPGHPGSPFSGELRDLLGNQLGFLRNVYKFQPVVRLPIALGVAHALTVLPTRFTAAAGRRRRRWPRPRAGVATVTAALTAAALVCGMTPALSGRALQPRPFGAVPDYWVQAADWLGGNPQGGRTLVVPGSPFAEYDWGRPLDEPLQWLAKTPWGVRSLIPLGGVGVTRLMDGIEHELSTGSATGLATALARAGIGQILLRNDLEQKDWDIPPSTDELHRALRSSGLTLAASFGPQVLGRASAKERLIPELRNPKGTVPALEVWTVPGGTTLVQSYPADRAVVVSGGPEATVQMAAQGLLSPDRAVVLASDLAAPANTTPPSTSPAAIKAAPGDVIGPTTAWVDTDTLTRRDSTFGIVHDANSYLLGPTGNAVGRAGSPNQWAEDDVDGHQTVAGYAGGMSVTASSYGYDLLAAPDLAPQAAVDGYPATAWTALRKNGTTSAGQWIQLDVGRRMSVPYIDVQLLAEGAWRPTVQAMRVTTQAGTIVTTVRSVEDTQRLAVPPGESRWYRITFERVSRENDDTLGAGIREITIPGVRFQRYAQLPDDVGRLFAGADSGQLAFSLERERVDPAQPFGGSEELALSRRFDVPRQTDVVVAGTASFLPPPRGTPPADDGPLLVDCGDGPTLVVDGGRHPLRITGRNSDVTSVRPVRVSLCTQGGVLALSAGPHLVSVDQGPTSILVDSLSLVGTGPELSDQPPRATTVRQWGSERRTVDIAAGSRAFLAVRENANTSWTARLGGGTLAPVRLDGWQQGWIVPAGAGGTIVIENRPGIEYRRDLLIGLGLVLLLVALAVLPGRYRLRRRVDPDSYPVLPRPPASARRRLGRESPPGTGPAWLPAVLWTGLAMIALVLVAGPVALAVPVLVWIGRGRPAVLGWIAGLAMLGAGIGVAAAPNSQPGSGSGAFSTVVQLLGAVAFAAALAALAVWSWERTRAEPAGRGLSAGGGGAAGAE</sequence>
<feature type="transmembrane region" description="Helical" evidence="1">
    <location>
        <begin position="219"/>
        <end position="246"/>
    </location>
</feature>
<keyword evidence="4" id="KW-1185">Reference proteome</keyword>
<feature type="transmembrane region" description="Helical" evidence="1">
    <location>
        <begin position="1151"/>
        <end position="1171"/>
    </location>
</feature>
<dbReference type="InterPro" id="IPR008979">
    <property type="entry name" value="Galactose-bd-like_sf"/>
</dbReference>